<protein>
    <submittedName>
        <fullName evidence="1">Uncharacterized protein</fullName>
    </submittedName>
</protein>
<proteinExistence type="predicted"/>
<dbReference type="Proteomes" id="UP000233742">
    <property type="component" value="Chromosome"/>
</dbReference>
<dbReference type="KEGG" id="paro:CUV01_12130"/>
<name>A0A2K9F101_9RHOB</name>
<sequence length="358" mass="40162">MWQQENPLAQIWQTAQPVLRESPGGAFWIDWYQRTLDGRPQNWPLLRDVALIDNALWDEGGEALDREIKRLVATHRSGDGTALSRASPVDFDFDEHLQQMQIVGFAEDVAHLDDPAAVAAFSADAEELQEGLQDFLDFAADAGRSSNQAFRSALAAEKLLKELGRCNDAESIRARRLIMLGKTFADMALDDHERARLGEALTNMMDSQVSLLRTIYRKHLALALERLRPLMTLELGEQDPDELLAAAEKLAEMLENADNRELARLSPEARAVIEDFVDELRQQRGALGDASSPEREAALSKRFAEAYGAVAVAYGRLLEKGKPHVERASEGVDWVIRQYKRWDSLDKIADTIKDCSCY</sequence>
<evidence type="ECO:0000313" key="1">
    <source>
        <dbReference type="EMBL" id="AUH34042.1"/>
    </source>
</evidence>
<organism evidence="1 2">
    <name type="scientific">Paracoccus tegillarcae</name>
    <dbReference type="NCBI Taxonomy" id="1529068"/>
    <lineage>
        <taxon>Bacteria</taxon>
        <taxon>Pseudomonadati</taxon>
        <taxon>Pseudomonadota</taxon>
        <taxon>Alphaproteobacteria</taxon>
        <taxon>Rhodobacterales</taxon>
        <taxon>Paracoccaceae</taxon>
        <taxon>Paracoccus</taxon>
    </lineage>
</organism>
<reference evidence="1 2" key="1">
    <citation type="submission" date="2017-12" db="EMBL/GenBank/DDBJ databases">
        <authorList>
            <person name="Hurst M.R.H."/>
        </authorList>
    </citation>
    <scope>NUCLEOTIDE SEQUENCE [LARGE SCALE GENOMIC DNA]</scope>
    <source>
        <strain evidence="1 2">BM15</strain>
    </source>
</reference>
<gene>
    <name evidence="1" type="ORF">CUV01_12130</name>
</gene>
<dbReference type="AlphaFoldDB" id="A0A2K9F101"/>
<dbReference type="EMBL" id="CP025408">
    <property type="protein sequence ID" value="AUH34042.1"/>
    <property type="molecule type" value="Genomic_DNA"/>
</dbReference>
<evidence type="ECO:0000313" key="2">
    <source>
        <dbReference type="Proteomes" id="UP000233742"/>
    </source>
</evidence>
<accession>A0A2K9F101</accession>
<keyword evidence="2" id="KW-1185">Reference proteome</keyword>